<evidence type="ECO:0000313" key="3">
    <source>
        <dbReference type="Proteomes" id="UP000244064"/>
    </source>
</evidence>
<feature type="domain" description="VOC" evidence="1">
    <location>
        <begin position="6"/>
        <end position="116"/>
    </location>
</feature>
<reference evidence="2" key="1">
    <citation type="submission" date="2018-04" db="EMBL/GenBank/DDBJ databases">
        <title>Pseudomonas sp. nov., isolated from mangrove soil.</title>
        <authorList>
            <person name="Chen C."/>
        </authorList>
    </citation>
    <scope>NUCLEOTIDE SEQUENCE [LARGE SCALE GENOMIC DNA]</scope>
    <source>
        <strain evidence="2">TC-11</strain>
    </source>
</reference>
<dbReference type="Gene3D" id="3.10.180.10">
    <property type="entry name" value="2,3-Dihydroxybiphenyl 1,2-Dioxygenase, domain 1"/>
    <property type="match status" value="1"/>
</dbReference>
<protein>
    <submittedName>
        <fullName evidence="2">Glyoxalase</fullName>
    </submittedName>
</protein>
<dbReference type="Proteomes" id="UP000244064">
    <property type="component" value="Unassembled WGS sequence"/>
</dbReference>
<dbReference type="InterPro" id="IPR029068">
    <property type="entry name" value="Glyas_Bleomycin-R_OHBP_Dase"/>
</dbReference>
<gene>
    <name evidence="2" type="ORF">DBO85_15855</name>
</gene>
<evidence type="ECO:0000259" key="1">
    <source>
        <dbReference type="PROSITE" id="PS51819"/>
    </source>
</evidence>
<dbReference type="SUPFAM" id="SSF54593">
    <property type="entry name" value="Glyoxalase/Bleomycin resistance protein/Dihydroxybiphenyl dioxygenase"/>
    <property type="match status" value="1"/>
</dbReference>
<dbReference type="RefSeq" id="WP_108108220.1">
    <property type="nucleotide sequence ID" value="NZ_QASN01000020.1"/>
</dbReference>
<proteinExistence type="predicted"/>
<dbReference type="CDD" id="cd07247">
    <property type="entry name" value="SgaA_N_like"/>
    <property type="match status" value="1"/>
</dbReference>
<dbReference type="AlphaFoldDB" id="A0A2T5P7W3"/>
<dbReference type="PROSITE" id="PS51819">
    <property type="entry name" value="VOC"/>
    <property type="match status" value="1"/>
</dbReference>
<accession>A0A2T5P7W3</accession>
<dbReference type="InterPro" id="IPR004360">
    <property type="entry name" value="Glyas_Fos-R_dOase_dom"/>
</dbReference>
<dbReference type="Pfam" id="PF00903">
    <property type="entry name" value="Glyoxalase"/>
    <property type="match status" value="1"/>
</dbReference>
<evidence type="ECO:0000313" key="2">
    <source>
        <dbReference type="EMBL" id="PTU73775.1"/>
    </source>
</evidence>
<sequence>MNKTGAIDYLELPARDLAATRAFFTSAFGWRFVDYGPDYLAFEDTGVQGGFYRAELCARSDQGSALVVLYSADLEQTLRQVEEAGGEVFKPIFQFPGGRRFHFLEPSGNEMAVWSDQGL</sequence>
<dbReference type="OrthoDB" id="9792323at2"/>
<name>A0A2T5P7W3_9PSED</name>
<dbReference type="InterPro" id="IPR037523">
    <property type="entry name" value="VOC_core"/>
</dbReference>
<dbReference type="PANTHER" id="PTHR33993:SF1">
    <property type="entry name" value="GLYOXALASE FAMILY PROTEIN"/>
    <property type="match status" value="1"/>
</dbReference>
<dbReference type="InterPro" id="IPR052164">
    <property type="entry name" value="Anthracycline_SecMetBiosynth"/>
</dbReference>
<keyword evidence="3" id="KW-1185">Reference proteome</keyword>
<dbReference type="PANTHER" id="PTHR33993">
    <property type="entry name" value="GLYOXALASE-RELATED"/>
    <property type="match status" value="1"/>
</dbReference>
<organism evidence="2 3">
    <name type="scientific">Pseudomonas mangrovi</name>
    <dbReference type="NCBI Taxonomy" id="2161748"/>
    <lineage>
        <taxon>Bacteria</taxon>
        <taxon>Pseudomonadati</taxon>
        <taxon>Pseudomonadota</taxon>
        <taxon>Gammaproteobacteria</taxon>
        <taxon>Pseudomonadales</taxon>
        <taxon>Pseudomonadaceae</taxon>
        <taxon>Pseudomonas</taxon>
    </lineage>
</organism>
<comment type="caution">
    <text evidence="2">The sequence shown here is derived from an EMBL/GenBank/DDBJ whole genome shotgun (WGS) entry which is preliminary data.</text>
</comment>
<dbReference type="EMBL" id="QASN01000020">
    <property type="protein sequence ID" value="PTU73775.1"/>
    <property type="molecule type" value="Genomic_DNA"/>
</dbReference>